<dbReference type="SUPFAM" id="SSF53041">
    <property type="entry name" value="Resolvase-like"/>
    <property type="match status" value="1"/>
</dbReference>
<dbReference type="EMBL" id="LHYF01000009">
    <property type="protein sequence ID" value="KXB07130.1"/>
    <property type="molecule type" value="Genomic_DNA"/>
</dbReference>
<feature type="domain" description="Resolvase/invertase-type recombinase catalytic" evidence="1">
    <location>
        <begin position="1"/>
        <end position="54"/>
    </location>
</feature>
<dbReference type="PROSITE" id="PS51737">
    <property type="entry name" value="RECOMBINASE_DNA_BIND"/>
    <property type="match status" value="1"/>
</dbReference>
<dbReference type="PANTHER" id="PTHR30461:SF23">
    <property type="entry name" value="DNA RECOMBINASE-RELATED"/>
    <property type="match status" value="1"/>
</dbReference>
<keyword evidence="4" id="KW-1185">Reference proteome</keyword>
<gene>
    <name evidence="3" type="ORF">AKJ52_00905</name>
</gene>
<organism evidence="3 4">
    <name type="scientific">candidate division MSBL1 archaeon SCGC-AAA382C18</name>
    <dbReference type="NCBI Taxonomy" id="1698281"/>
    <lineage>
        <taxon>Archaea</taxon>
        <taxon>Methanobacteriati</taxon>
        <taxon>Methanobacteriota</taxon>
        <taxon>candidate division MSBL1</taxon>
    </lineage>
</organism>
<dbReference type="Pfam" id="PF00239">
    <property type="entry name" value="Resolvase"/>
    <property type="match status" value="1"/>
</dbReference>
<evidence type="ECO:0000259" key="1">
    <source>
        <dbReference type="PROSITE" id="PS51736"/>
    </source>
</evidence>
<protein>
    <submittedName>
        <fullName evidence="3">Resolvase</fullName>
    </submittedName>
</protein>
<dbReference type="Pfam" id="PF07508">
    <property type="entry name" value="Recombinase"/>
    <property type="match status" value="1"/>
</dbReference>
<dbReference type="GO" id="GO:0000150">
    <property type="term" value="F:DNA strand exchange activity"/>
    <property type="evidence" value="ECO:0007669"/>
    <property type="project" value="InterPro"/>
</dbReference>
<name>A0A133VL38_9EURY</name>
<proteinExistence type="predicted"/>
<sequence length="210" mass="24881">REWGVGLHSITEQIDTTTPVGRFNFRNLASAAELERDMIKQRSRMGMHALAKQHKWPNPYPPMGYDKDEDGKLVVNEEEADLVRRIFVMYIDRHSMPEVAFELNEEGIRTKRDKEWSAWSVKKVLSNEIYIGEYEVAGVEDYVGDYRIIEDSLFEKATEVRYRFKNEQNEMSEERKKKKTDKMVDKYLDFLDEMEKRKAKKVEGMKNIVE</sequence>
<dbReference type="InterPro" id="IPR006119">
    <property type="entry name" value="Resolv_N"/>
</dbReference>
<dbReference type="GO" id="GO:0003677">
    <property type="term" value="F:DNA binding"/>
    <property type="evidence" value="ECO:0007669"/>
    <property type="project" value="InterPro"/>
</dbReference>
<feature type="domain" description="Recombinase" evidence="2">
    <location>
        <begin position="62"/>
        <end position="167"/>
    </location>
</feature>
<dbReference type="Gene3D" id="3.90.1750.20">
    <property type="entry name" value="Putative Large Serine Recombinase, Chain B, Domain 2"/>
    <property type="match status" value="1"/>
</dbReference>
<accession>A0A133VL38</accession>
<dbReference type="InterPro" id="IPR036162">
    <property type="entry name" value="Resolvase-like_N_sf"/>
</dbReference>
<evidence type="ECO:0000313" key="4">
    <source>
        <dbReference type="Proteomes" id="UP000070404"/>
    </source>
</evidence>
<dbReference type="AlphaFoldDB" id="A0A133VL38"/>
<dbReference type="Proteomes" id="UP000070404">
    <property type="component" value="Unassembled WGS sequence"/>
</dbReference>
<evidence type="ECO:0000259" key="2">
    <source>
        <dbReference type="PROSITE" id="PS51737"/>
    </source>
</evidence>
<dbReference type="PROSITE" id="PS51736">
    <property type="entry name" value="RECOMBINASES_3"/>
    <property type="match status" value="1"/>
</dbReference>
<comment type="caution">
    <text evidence="3">The sequence shown here is derived from an EMBL/GenBank/DDBJ whole genome shotgun (WGS) entry which is preliminary data.</text>
</comment>
<dbReference type="Gene3D" id="3.40.50.1390">
    <property type="entry name" value="Resolvase, N-terminal catalytic domain"/>
    <property type="match status" value="1"/>
</dbReference>
<dbReference type="InterPro" id="IPR038109">
    <property type="entry name" value="DNA_bind_recomb_sf"/>
</dbReference>
<evidence type="ECO:0000313" key="3">
    <source>
        <dbReference type="EMBL" id="KXB07130.1"/>
    </source>
</evidence>
<feature type="non-terminal residue" evidence="3">
    <location>
        <position position="1"/>
    </location>
</feature>
<dbReference type="InterPro" id="IPR011109">
    <property type="entry name" value="DNA_bind_recombinase_dom"/>
</dbReference>
<reference evidence="3 4" key="1">
    <citation type="journal article" date="2016" name="Sci. Rep.">
        <title>Metabolic traits of an uncultured archaeal lineage -MSBL1- from brine pools of the Red Sea.</title>
        <authorList>
            <person name="Mwirichia R."/>
            <person name="Alam I."/>
            <person name="Rashid M."/>
            <person name="Vinu M."/>
            <person name="Ba-Alawi W."/>
            <person name="Anthony Kamau A."/>
            <person name="Kamanda Ngugi D."/>
            <person name="Goker M."/>
            <person name="Klenk H.P."/>
            <person name="Bajic V."/>
            <person name="Stingl U."/>
        </authorList>
    </citation>
    <scope>NUCLEOTIDE SEQUENCE [LARGE SCALE GENOMIC DNA]</scope>
    <source>
        <strain evidence="3">SCGC-AAA382C18</strain>
    </source>
</reference>
<dbReference type="InterPro" id="IPR050639">
    <property type="entry name" value="SSR_resolvase"/>
</dbReference>
<dbReference type="PANTHER" id="PTHR30461">
    <property type="entry name" value="DNA-INVERTASE FROM LAMBDOID PROPHAGE"/>
    <property type="match status" value="1"/>
</dbReference>